<sequence length="157" mass="17618">MRSVLYELDSKHGLVGLLKRWRATSILYDVADCLHILAHFNIKDGAPRKSSPQTPTSNLHHTSTCIMYLILEALRDDAEMFGFVDGRLEVPAYQWAKPKSKKARMCKIQGVAQPTEMAIIEVHDFSDDVCIINGVDRRPRSGASGIFRRVLRAAHSA</sequence>
<accession>A0A0D7B1I4</accession>
<dbReference type="AlphaFoldDB" id="A0A0D7B1I4"/>
<proteinExistence type="predicted"/>
<organism evidence="1 2">
    <name type="scientific">Cylindrobasidium torrendii FP15055 ss-10</name>
    <dbReference type="NCBI Taxonomy" id="1314674"/>
    <lineage>
        <taxon>Eukaryota</taxon>
        <taxon>Fungi</taxon>
        <taxon>Dikarya</taxon>
        <taxon>Basidiomycota</taxon>
        <taxon>Agaricomycotina</taxon>
        <taxon>Agaricomycetes</taxon>
        <taxon>Agaricomycetidae</taxon>
        <taxon>Agaricales</taxon>
        <taxon>Marasmiineae</taxon>
        <taxon>Physalacriaceae</taxon>
        <taxon>Cylindrobasidium</taxon>
    </lineage>
</organism>
<gene>
    <name evidence="1" type="ORF">CYLTODRAFT_140876</name>
</gene>
<evidence type="ECO:0000313" key="2">
    <source>
        <dbReference type="Proteomes" id="UP000054007"/>
    </source>
</evidence>
<dbReference type="Proteomes" id="UP000054007">
    <property type="component" value="Unassembled WGS sequence"/>
</dbReference>
<name>A0A0D7B1I4_9AGAR</name>
<dbReference type="EMBL" id="KN880701">
    <property type="protein sequence ID" value="KIY63366.1"/>
    <property type="molecule type" value="Genomic_DNA"/>
</dbReference>
<protein>
    <submittedName>
        <fullName evidence="1">Uncharacterized protein</fullName>
    </submittedName>
</protein>
<keyword evidence="2" id="KW-1185">Reference proteome</keyword>
<evidence type="ECO:0000313" key="1">
    <source>
        <dbReference type="EMBL" id="KIY63366.1"/>
    </source>
</evidence>
<reference evidence="1 2" key="1">
    <citation type="journal article" date="2015" name="Fungal Genet. Biol.">
        <title>Evolution of novel wood decay mechanisms in Agaricales revealed by the genome sequences of Fistulina hepatica and Cylindrobasidium torrendii.</title>
        <authorList>
            <person name="Floudas D."/>
            <person name="Held B.W."/>
            <person name="Riley R."/>
            <person name="Nagy L.G."/>
            <person name="Koehler G."/>
            <person name="Ransdell A.S."/>
            <person name="Younus H."/>
            <person name="Chow J."/>
            <person name="Chiniquy J."/>
            <person name="Lipzen A."/>
            <person name="Tritt A."/>
            <person name="Sun H."/>
            <person name="Haridas S."/>
            <person name="LaButti K."/>
            <person name="Ohm R.A."/>
            <person name="Kues U."/>
            <person name="Blanchette R.A."/>
            <person name="Grigoriev I.V."/>
            <person name="Minto R.E."/>
            <person name="Hibbett D.S."/>
        </authorList>
    </citation>
    <scope>NUCLEOTIDE SEQUENCE [LARGE SCALE GENOMIC DNA]</scope>
    <source>
        <strain evidence="1 2">FP15055 ss-10</strain>
    </source>
</reference>